<accession>A0ABQ8SJ87</accession>
<organism evidence="1 2">
    <name type="scientific">Periplaneta americana</name>
    <name type="common">American cockroach</name>
    <name type="synonym">Blatta americana</name>
    <dbReference type="NCBI Taxonomy" id="6978"/>
    <lineage>
        <taxon>Eukaryota</taxon>
        <taxon>Metazoa</taxon>
        <taxon>Ecdysozoa</taxon>
        <taxon>Arthropoda</taxon>
        <taxon>Hexapoda</taxon>
        <taxon>Insecta</taxon>
        <taxon>Pterygota</taxon>
        <taxon>Neoptera</taxon>
        <taxon>Polyneoptera</taxon>
        <taxon>Dictyoptera</taxon>
        <taxon>Blattodea</taxon>
        <taxon>Blattoidea</taxon>
        <taxon>Blattidae</taxon>
        <taxon>Blattinae</taxon>
        <taxon>Periplaneta</taxon>
    </lineage>
</organism>
<sequence>MTMAETKAQVKIYGGSTEKFNINNGLKQGDALAPMLFNLASHWVITQTGIDPNSSLFYKSVQIVGYADDLMLWDGR</sequence>
<dbReference type="EMBL" id="JAJSOF020000025">
    <property type="protein sequence ID" value="KAJ4434201.1"/>
    <property type="molecule type" value="Genomic_DNA"/>
</dbReference>
<evidence type="ECO:0000313" key="2">
    <source>
        <dbReference type="Proteomes" id="UP001148838"/>
    </source>
</evidence>
<dbReference type="Proteomes" id="UP001148838">
    <property type="component" value="Unassembled WGS sequence"/>
</dbReference>
<protein>
    <recommendedName>
        <fullName evidence="3">Reverse transcriptase domain-containing protein</fullName>
    </recommendedName>
</protein>
<name>A0ABQ8SJ87_PERAM</name>
<evidence type="ECO:0000313" key="1">
    <source>
        <dbReference type="EMBL" id="KAJ4434201.1"/>
    </source>
</evidence>
<evidence type="ECO:0008006" key="3">
    <source>
        <dbReference type="Google" id="ProtNLM"/>
    </source>
</evidence>
<proteinExistence type="predicted"/>
<comment type="caution">
    <text evidence="1">The sequence shown here is derived from an EMBL/GenBank/DDBJ whole genome shotgun (WGS) entry which is preliminary data.</text>
</comment>
<gene>
    <name evidence="1" type="ORF">ANN_22749</name>
</gene>
<reference evidence="1 2" key="1">
    <citation type="journal article" date="2022" name="Allergy">
        <title>Genome assembly and annotation of Periplaneta americana reveal a comprehensive cockroach allergen profile.</title>
        <authorList>
            <person name="Wang L."/>
            <person name="Xiong Q."/>
            <person name="Saelim N."/>
            <person name="Wang L."/>
            <person name="Nong W."/>
            <person name="Wan A.T."/>
            <person name="Shi M."/>
            <person name="Liu X."/>
            <person name="Cao Q."/>
            <person name="Hui J.H.L."/>
            <person name="Sookrung N."/>
            <person name="Leung T.F."/>
            <person name="Tungtrongchitr A."/>
            <person name="Tsui S.K.W."/>
        </authorList>
    </citation>
    <scope>NUCLEOTIDE SEQUENCE [LARGE SCALE GENOMIC DNA]</scope>
    <source>
        <strain evidence="1">PWHHKU_190912</strain>
    </source>
</reference>
<keyword evidence="2" id="KW-1185">Reference proteome</keyword>